<sequence length="115" mass="11995">MAGDVSLVTSYRPKETVTVTATVAVVLAPKACFAAQGSLPGILMYSVLEVIGMDESDGFIIHHQCDAGHLVNGLGQEIPAFKMGAAEPFEVELLTAANMVLLAPMALLILGPKVT</sequence>
<dbReference type="Proteomes" id="UP000887565">
    <property type="component" value="Unplaced"/>
</dbReference>
<reference evidence="2" key="1">
    <citation type="submission" date="2022-11" db="UniProtKB">
        <authorList>
            <consortium name="WormBaseParasite"/>
        </authorList>
    </citation>
    <scope>IDENTIFICATION</scope>
</reference>
<dbReference type="AlphaFoldDB" id="A0A915JKY0"/>
<evidence type="ECO:0000313" key="2">
    <source>
        <dbReference type="WBParaSite" id="nRc.2.0.1.t26691-RA"/>
    </source>
</evidence>
<keyword evidence="1" id="KW-1185">Reference proteome</keyword>
<proteinExistence type="predicted"/>
<organism evidence="1 2">
    <name type="scientific">Romanomermis culicivorax</name>
    <name type="common">Nematode worm</name>
    <dbReference type="NCBI Taxonomy" id="13658"/>
    <lineage>
        <taxon>Eukaryota</taxon>
        <taxon>Metazoa</taxon>
        <taxon>Ecdysozoa</taxon>
        <taxon>Nematoda</taxon>
        <taxon>Enoplea</taxon>
        <taxon>Dorylaimia</taxon>
        <taxon>Mermithida</taxon>
        <taxon>Mermithoidea</taxon>
        <taxon>Mermithidae</taxon>
        <taxon>Romanomermis</taxon>
    </lineage>
</organism>
<evidence type="ECO:0000313" key="1">
    <source>
        <dbReference type="Proteomes" id="UP000887565"/>
    </source>
</evidence>
<accession>A0A915JKY0</accession>
<name>A0A915JKY0_ROMCU</name>
<protein>
    <submittedName>
        <fullName evidence="2">Uncharacterized protein</fullName>
    </submittedName>
</protein>
<dbReference type="WBParaSite" id="nRc.2.0.1.t26691-RA">
    <property type="protein sequence ID" value="nRc.2.0.1.t26691-RA"/>
    <property type="gene ID" value="nRc.2.0.1.g26691"/>
</dbReference>